<keyword evidence="2" id="KW-1185">Reference proteome</keyword>
<protein>
    <submittedName>
        <fullName evidence="1">Uncharacterized protein</fullName>
    </submittedName>
</protein>
<accession>A0A158BDT0</accession>
<proteinExistence type="predicted"/>
<reference evidence="2" key="1">
    <citation type="submission" date="2016-01" db="EMBL/GenBank/DDBJ databases">
        <authorList>
            <person name="Peeters Charlotte."/>
        </authorList>
    </citation>
    <scope>NUCLEOTIDE SEQUENCE [LARGE SCALE GENOMIC DNA]</scope>
</reference>
<dbReference type="OrthoDB" id="9135273at2"/>
<dbReference type="EMBL" id="FCOI02000013">
    <property type="protein sequence ID" value="SAK68202.1"/>
    <property type="molecule type" value="Genomic_DNA"/>
</dbReference>
<dbReference type="RefSeq" id="WP_061161857.1">
    <property type="nucleotide sequence ID" value="NZ_FCOI02000013.1"/>
</dbReference>
<organism evidence="1 2">
    <name type="scientific">Caballeronia temeraria</name>
    <dbReference type="NCBI Taxonomy" id="1777137"/>
    <lineage>
        <taxon>Bacteria</taxon>
        <taxon>Pseudomonadati</taxon>
        <taxon>Pseudomonadota</taxon>
        <taxon>Betaproteobacteria</taxon>
        <taxon>Burkholderiales</taxon>
        <taxon>Burkholderiaceae</taxon>
        <taxon>Caballeronia</taxon>
    </lineage>
</organism>
<evidence type="ECO:0000313" key="2">
    <source>
        <dbReference type="Proteomes" id="UP000054624"/>
    </source>
</evidence>
<sequence length="73" mass="8238">MLINTFREGERVMVTAKDDFYAYIDGWRGRVGSFEGIPGGHVRVEVPDEGVTKLFIVPVDQVVRCGERLVVVR</sequence>
<dbReference type="AlphaFoldDB" id="A0A158BDT0"/>
<gene>
    <name evidence="1" type="ORF">AWB76_04068</name>
</gene>
<evidence type="ECO:0000313" key="1">
    <source>
        <dbReference type="EMBL" id="SAK68202.1"/>
    </source>
</evidence>
<dbReference type="STRING" id="1777137.AWB76_04068"/>
<dbReference type="Proteomes" id="UP000054624">
    <property type="component" value="Unassembled WGS sequence"/>
</dbReference>
<name>A0A158BDT0_9BURK</name>